<accession>A0AAN8A611</accession>
<dbReference type="Proteomes" id="UP001306508">
    <property type="component" value="Unassembled WGS sequence"/>
</dbReference>
<feature type="domain" description="Amine oxidase" evidence="14">
    <location>
        <begin position="22"/>
        <end position="464"/>
    </location>
</feature>
<evidence type="ECO:0000256" key="2">
    <source>
        <dbReference type="ARBA" id="ARBA00005073"/>
    </source>
</evidence>
<evidence type="ECO:0000313" key="15">
    <source>
        <dbReference type="EMBL" id="KAK5773927.1"/>
    </source>
</evidence>
<evidence type="ECO:0000256" key="1">
    <source>
        <dbReference type="ARBA" id="ARBA00002600"/>
    </source>
</evidence>
<dbReference type="PANTHER" id="PTHR42923:SF3">
    <property type="entry name" value="PROTOPORPHYRINOGEN OXIDASE"/>
    <property type="match status" value="1"/>
</dbReference>
<keyword evidence="6 13" id="KW-0274">FAD</keyword>
<keyword evidence="10 13" id="KW-0627">Porphyrin biosynthesis</keyword>
<dbReference type="EMBL" id="JAWIZZ010000059">
    <property type="protein sequence ID" value="KAK5773927.1"/>
    <property type="molecule type" value="Genomic_DNA"/>
</dbReference>
<dbReference type="GO" id="GO:0006782">
    <property type="term" value="P:protoporphyrinogen IX biosynthetic process"/>
    <property type="evidence" value="ECO:0007669"/>
    <property type="project" value="UniProtKB-UniRule"/>
</dbReference>
<evidence type="ECO:0000256" key="7">
    <source>
        <dbReference type="ARBA" id="ARBA00023002"/>
    </source>
</evidence>
<dbReference type="GO" id="GO:0004729">
    <property type="term" value="F:oxygen-dependent protoporphyrinogen oxidase activity"/>
    <property type="evidence" value="ECO:0007669"/>
    <property type="project" value="UniProtKB-UniRule"/>
</dbReference>
<keyword evidence="9 13" id="KW-0350">Heme biosynthesis</keyword>
<evidence type="ECO:0000313" key="16">
    <source>
        <dbReference type="Proteomes" id="UP001306508"/>
    </source>
</evidence>
<evidence type="ECO:0000256" key="9">
    <source>
        <dbReference type="ARBA" id="ARBA00023133"/>
    </source>
</evidence>
<evidence type="ECO:0000256" key="3">
    <source>
        <dbReference type="ARBA" id="ARBA00010551"/>
    </source>
</evidence>
<evidence type="ECO:0000256" key="4">
    <source>
        <dbReference type="ARBA" id="ARBA00012867"/>
    </source>
</evidence>
<dbReference type="Pfam" id="PF01593">
    <property type="entry name" value="Amino_oxidase"/>
    <property type="match status" value="1"/>
</dbReference>
<comment type="cofactor">
    <cofactor evidence="13">
        <name>FAD</name>
        <dbReference type="ChEBI" id="CHEBI:57692"/>
    </cofactor>
    <text evidence="13">Binds 1 FAD per subunit.</text>
</comment>
<dbReference type="NCBIfam" id="TIGR00562">
    <property type="entry name" value="proto_IX_ox"/>
    <property type="match status" value="1"/>
</dbReference>
<evidence type="ECO:0000256" key="8">
    <source>
        <dbReference type="ARBA" id="ARBA00023128"/>
    </source>
</evidence>
<dbReference type="SUPFAM" id="SSF54373">
    <property type="entry name" value="FAD-linked reductases, C-terminal domain"/>
    <property type="match status" value="1"/>
</dbReference>
<comment type="caution">
    <text evidence="15">The sequence shown here is derived from an EMBL/GenBank/DDBJ whole genome shotgun (WGS) entry which is preliminary data.</text>
</comment>
<name>A0AAN8A611_9SACH</name>
<dbReference type="InterPro" id="IPR036188">
    <property type="entry name" value="FAD/NAD-bd_sf"/>
</dbReference>
<dbReference type="GO" id="GO:0005743">
    <property type="term" value="C:mitochondrial inner membrane"/>
    <property type="evidence" value="ECO:0007669"/>
    <property type="project" value="UniProtKB-SubCell"/>
</dbReference>
<dbReference type="SUPFAM" id="SSF51905">
    <property type="entry name" value="FAD/NAD(P)-binding domain"/>
    <property type="match status" value="1"/>
</dbReference>
<keyword evidence="8" id="KW-0496">Mitochondrion</keyword>
<comment type="function">
    <text evidence="1 13">Catalyzes the 6-electron oxidation of protoporphyrinogen-IX to form protoporphyrin-IX.</text>
</comment>
<dbReference type="PANTHER" id="PTHR42923">
    <property type="entry name" value="PROTOPORPHYRINOGEN OXIDASE"/>
    <property type="match status" value="1"/>
</dbReference>
<comment type="subcellular location">
    <subcellularLocation>
        <location evidence="13">Mitochondrion inner membrane</location>
    </subcellularLocation>
</comment>
<evidence type="ECO:0000256" key="6">
    <source>
        <dbReference type="ARBA" id="ARBA00022827"/>
    </source>
</evidence>
<dbReference type="AlphaFoldDB" id="A0AAN8A611"/>
<keyword evidence="16" id="KW-1185">Reference proteome</keyword>
<protein>
    <recommendedName>
        <fullName evidence="11 13">Protoporphyrinogen oxidase</fullName>
        <ecNumber evidence="4 13">1.3.3.4</ecNumber>
    </recommendedName>
</protein>
<gene>
    <name evidence="15" type="ORF">RI543_004681</name>
</gene>
<evidence type="ECO:0000256" key="5">
    <source>
        <dbReference type="ARBA" id="ARBA00022630"/>
    </source>
</evidence>
<comment type="similarity">
    <text evidence="3 13">Belongs to the protoporphyrinogen/coproporphyrinogen oxidase family. Protoporphyrinogen oxidase subfamily.</text>
</comment>
<evidence type="ECO:0000256" key="11">
    <source>
        <dbReference type="ARBA" id="ARBA00044160"/>
    </source>
</evidence>
<keyword evidence="5 13" id="KW-0285">Flavoprotein</keyword>
<evidence type="ECO:0000256" key="13">
    <source>
        <dbReference type="RuleBase" id="RU367069"/>
    </source>
</evidence>
<proteinExistence type="inferred from homology"/>
<dbReference type="Gene3D" id="3.50.50.60">
    <property type="entry name" value="FAD/NAD(P)-binding domain"/>
    <property type="match status" value="1"/>
</dbReference>
<organism evidence="15 16">
    <name type="scientific">Arxiozyma heterogenica</name>
    <dbReference type="NCBI Taxonomy" id="278026"/>
    <lineage>
        <taxon>Eukaryota</taxon>
        <taxon>Fungi</taxon>
        <taxon>Dikarya</taxon>
        <taxon>Ascomycota</taxon>
        <taxon>Saccharomycotina</taxon>
        <taxon>Saccharomycetes</taxon>
        <taxon>Saccharomycetales</taxon>
        <taxon>Saccharomycetaceae</taxon>
        <taxon>Arxiozyma</taxon>
    </lineage>
</organism>
<dbReference type="InterPro" id="IPR050464">
    <property type="entry name" value="Zeta_carotene_desat/Oxidored"/>
</dbReference>
<comment type="catalytic activity">
    <reaction evidence="12 13">
        <text>protoporphyrinogen IX + 3 O2 = protoporphyrin IX + 3 H2O2</text>
        <dbReference type="Rhea" id="RHEA:25576"/>
        <dbReference type="ChEBI" id="CHEBI:15379"/>
        <dbReference type="ChEBI" id="CHEBI:16240"/>
        <dbReference type="ChEBI" id="CHEBI:57306"/>
        <dbReference type="ChEBI" id="CHEBI:57307"/>
        <dbReference type="EC" id="1.3.3.4"/>
    </reaction>
</comment>
<sequence length="540" mass="60569">MKFKQLTKLPPNAKVGVVGGGISGLFFTYYLSKLRPDVNITLIDQNQGRLGGWIYSWNTQDKQGKDVMLERGPRTLRGISDGTVLMIDAIKKLGHSDKVSCIEEQSPANRKFLLGPNNALVQVPDSWVTFCKFYASPLAKGLTKSVLFEWARPKKKDYKDESVEQLIKRRFGSNLLGQNIMSAIYHGIYADDISTLSAKRVAANLFCDEQKYGSTLKAALMKLLHQRGSQKFNSEELSPVLQAYQSNFHGNAHEIFQLSKKLKNYPMLSFEGGLSVVPNSITSAIKDMPNVSILNKRVTQLISKDKKLQLAFSNNNSDIGSEKFDHVRFSLVPNYIQNIFSEENNRELIRKLQKIKYNTVLLVNFYHPTKDIITTKYDSFGYLVPKSNSNPEHLLGVIFDSVIEKNRKPLFPTSTNGNHSNENKNYTKLTAMVGGHLLNDLQGNPIVPDKNTVIDQVKNALKKHLHVSDKDLNDGLWVYTAANDCLPRFNVGFNELADEIENQVIKQYNGNVSFGGMAFSKGPGIPDVVVDSMLDAIKLK</sequence>
<evidence type="ECO:0000256" key="10">
    <source>
        <dbReference type="ARBA" id="ARBA00023244"/>
    </source>
</evidence>
<evidence type="ECO:0000259" key="14">
    <source>
        <dbReference type="Pfam" id="PF01593"/>
    </source>
</evidence>
<dbReference type="FunFam" id="3.50.50.60:FF:000276">
    <property type="entry name" value="Protoporphyrinogen oxidase"/>
    <property type="match status" value="1"/>
</dbReference>
<comment type="pathway">
    <text evidence="2 13">Porphyrin-containing compound metabolism; protoporphyrin-IX biosynthesis; protoporphyrin-IX from protoporphyrinogen-IX: step 1/1.</text>
</comment>
<evidence type="ECO:0000256" key="12">
    <source>
        <dbReference type="ARBA" id="ARBA00047554"/>
    </source>
</evidence>
<keyword evidence="7 13" id="KW-0560">Oxidoreductase</keyword>
<dbReference type="InterPro" id="IPR002937">
    <property type="entry name" value="Amino_oxidase"/>
</dbReference>
<dbReference type="EC" id="1.3.3.4" evidence="4 13"/>
<reference evidence="16" key="1">
    <citation type="submission" date="2023-07" db="EMBL/GenBank/DDBJ databases">
        <title>A draft genome of Kazachstania heterogenica Y-27499.</title>
        <authorList>
            <person name="Donic C."/>
            <person name="Kralova J.S."/>
            <person name="Fidel L."/>
            <person name="Ben-Dor S."/>
            <person name="Jung S."/>
        </authorList>
    </citation>
    <scope>NUCLEOTIDE SEQUENCE [LARGE SCALE GENOMIC DNA]</scope>
    <source>
        <strain evidence="16">Y27499</strain>
    </source>
</reference>
<dbReference type="InterPro" id="IPR004572">
    <property type="entry name" value="Protoporphyrinogen_oxidase"/>
</dbReference>